<dbReference type="Proteomes" id="UP000677228">
    <property type="component" value="Unassembled WGS sequence"/>
</dbReference>
<keyword evidence="5" id="KW-1185">Reference proteome</keyword>
<evidence type="ECO:0000313" key="5">
    <source>
        <dbReference type="Proteomes" id="UP000663829"/>
    </source>
</evidence>
<dbReference type="EMBL" id="CAJNOK010009191">
    <property type="protein sequence ID" value="CAF1083362.1"/>
    <property type="molecule type" value="Genomic_DNA"/>
</dbReference>
<name>A0A814YQW6_9BILA</name>
<dbReference type="Proteomes" id="UP000663829">
    <property type="component" value="Unassembled WGS sequence"/>
</dbReference>
<evidence type="ECO:0000313" key="3">
    <source>
        <dbReference type="EMBL" id="CAF3846061.1"/>
    </source>
</evidence>
<gene>
    <name evidence="2" type="ORF">GPM918_LOCUS25227</name>
    <name evidence="1" type="ORF">OVA965_LOCUS18471</name>
    <name evidence="4" type="ORF">SRO942_LOCUS25235</name>
    <name evidence="3" type="ORF">TMI583_LOCUS18484</name>
</gene>
<comment type="caution">
    <text evidence="2">The sequence shown here is derived from an EMBL/GenBank/DDBJ whole genome shotgun (WGS) entry which is preliminary data.</text>
</comment>
<dbReference type="EMBL" id="CAJNOQ010009708">
    <property type="protein sequence ID" value="CAF1232116.1"/>
    <property type="molecule type" value="Genomic_DNA"/>
</dbReference>
<dbReference type="EMBL" id="CAJOBA010009209">
    <property type="protein sequence ID" value="CAF3846061.1"/>
    <property type="molecule type" value="Genomic_DNA"/>
</dbReference>
<dbReference type="AlphaFoldDB" id="A0A814YQW6"/>
<sequence>MATSVYSHVVNISKSKVLIIWLDEDIGKPGACEDLKKKFPETVGTIVYFFNSIIKCHKFIRENNFKKIFLIVQGKLFEHILTILPTTAELISIYLFCFDPVKYAEMFIENMHVLEGGIYYDDQVLLAKLAQDVKTYLIEKVHVSRQEEKECREWIEVLIDNIQELKTLFYDRHPDEPELYGKRSTADRIKDESIVLELNNSVSNVDAICSVWLNLQGEAPQRMLDIAQTVGICPKYFDNTNNCLQFINQTQKKRILLIISTNHYVPAQLLSSVYQVGLVYILCANELIFENYPKVTGIFKNETLLISTAAADIALEYKKLGDKYCEEHDAAKARTCYQQGMEIYRKLAKYVEMNKKKK</sequence>
<accession>A0A814YQW6</accession>
<protein>
    <submittedName>
        <fullName evidence="2">Uncharacterized protein</fullName>
    </submittedName>
</protein>
<reference evidence="2" key="1">
    <citation type="submission" date="2021-02" db="EMBL/GenBank/DDBJ databases">
        <authorList>
            <person name="Nowell W R."/>
        </authorList>
    </citation>
    <scope>NUCLEOTIDE SEQUENCE</scope>
</reference>
<dbReference type="Proteomes" id="UP000681722">
    <property type="component" value="Unassembled WGS sequence"/>
</dbReference>
<organism evidence="2 5">
    <name type="scientific">Didymodactylos carnosus</name>
    <dbReference type="NCBI Taxonomy" id="1234261"/>
    <lineage>
        <taxon>Eukaryota</taxon>
        <taxon>Metazoa</taxon>
        <taxon>Spiralia</taxon>
        <taxon>Gnathifera</taxon>
        <taxon>Rotifera</taxon>
        <taxon>Eurotatoria</taxon>
        <taxon>Bdelloidea</taxon>
        <taxon>Philodinida</taxon>
        <taxon>Philodinidae</taxon>
        <taxon>Didymodactylos</taxon>
    </lineage>
</organism>
<dbReference type="EMBL" id="CAJOBC010009716">
    <property type="protein sequence ID" value="CAF3994792.1"/>
    <property type="molecule type" value="Genomic_DNA"/>
</dbReference>
<evidence type="ECO:0000313" key="2">
    <source>
        <dbReference type="EMBL" id="CAF1232116.1"/>
    </source>
</evidence>
<evidence type="ECO:0000313" key="1">
    <source>
        <dbReference type="EMBL" id="CAF1083362.1"/>
    </source>
</evidence>
<dbReference type="Proteomes" id="UP000682733">
    <property type="component" value="Unassembled WGS sequence"/>
</dbReference>
<evidence type="ECO:0000313" key="4">
    <source>
        <dbReference type="EMBL" id="CAF3994792.1"/>
    </source>
</evidence>
<proteinExistence type="predicted"/>